<sequence length="118" mass="13601">MKSLLLNSSGDLELDQFKSLEMVEGPAEIKQQIRLTLLTNRGEWFLNLNFGTPWLDLFRREISEEEFKQETVTMLNDIVGVDQVEKFDISLDTQTRKAKVTLVILIESGEEIILEEVV</sequence>
<evidence type="ECO:0000313" key="1">
    <source>
        <dbReference type="EMBL" id="TDX48331.1"/>
    </source>
</evidence>
<dbReference type="RefSeq" id="WP_134118264.1">
    <property type="nucleotide sequence ID" value="NZ_SOEG01000030.1"/>
</dbReference>
<dbReference type="EMBL" id="SOEG01000030">
    <property type="protein sequence ID" value="TDX48331.1"/>
    <property type="molecule type" value="Genomic_DNA"/>
</dbReference>
<dbReference type="Pfam" id="PF10934">
    <property type="entry name" value="Sheath_initiator"/>
    <property type="match status" value="1"/>
</dbReference>
<reference evidence="1 2" key="1">
    <citation type="submission" date="2019-03" db="EMBL/GenBank/DDBJ databases">
        <title>Subsurface microbial communities from deep shales in Ohio and West Virginia, USA.</title>
        <authorList>
            <person name="Wrighton K."/>
        </authorList>
    </citation>
    <scope>NUCLEOTIDE SEQUENCE [LARGE SCALE GENOMIC DNA]</scope>
    <source>
        <strain evidence="1 2">MSL 6dP</strain>
    </source>
</reference>
<dbReference type="AlphaFoldDB" id="A0A4R8GR59"/>
<accession>A0A4R8GR59</accession>
<protein>
    <recommendedName>
        <fullName evidence="3">DUF2634 domain-containing protein</fullName>
    </recommendedName>
</protein>
<dbReference type="Proteomes" id="UP000295832">
    <property type="component" value="Unassembled WGS sequence"/>
</dbReference>
<name>A0A4R8GR59_9FIRM</name>
<dbReference type="InterPro" id="IPR020288">
    <property type="entry name" value="Sheath_initiator"/>
</dbReference>
<evidence type="ECO:0008006" key="3">
    <source>
        <dbReference type="Google" id="ProtNLM"/>
    </source>
</evidence>
<dbReference type="Gene3D" id="3.10.450.40">
    <property type="match status" value="1"/>
</dbReference>
<gene>
    <name evidence="1" type="ORF">C7959_13058</name>
</gene>
<keyword evidence="2" id="KW-1185">Reference proteome</keyword>
<evidence type="ECO:0000313" key="2">
    <source>
        <dbReference type="Proteomes" id="UP000295832"/>
    </source>
</evidence>
<organism evidence="1 2">
    <name type="scientific">Orenia marismortui</name>
    <dbReference type="NCBI Taxonomy" id="46469"/>
    <lineage>
        <taxon>Bacteria</taxon>
        <taxon>Bacillati</taxon>
        <taxon>Bacillota</taxon>
        <taxon>Clostridia</taxon>
        <taxon>Halanaerobiales</taxon>
        <taxon>Halobacteroidaceae</taxon>
        <taxon>Orenia</taxon>
    </lineage>
</organism>
<dbReference type="STRING" id="926561.GCA_000379025_03182"/>
<dbReference type="SUPFAM" id="SSF160719">
    <property type="entry name" value="gpW/gp25-like"/>
    <property type="match status" value="1"/>
</dbReference>
<comment type="caution">
    <text evidence="1">The sequence shown here is derived from an EMBL/GenBank/DDBJ whole genome shotgun (WGS) entry which is preliminary data.</text>
</comment>
<proteinExistence type="predicted"/>